<protein>
    <submittedName>
        <fullName evidence="1">Uncharacterized protein</fullName>
    </submittedName>
</protein>
<dbReference type="KEGG" id="fcr:HYN56_10070"/>
<evidence type="ECO:0000313" key="1">
    <source>
        <dbReference type="EMBL" id="AWK04556.1"/>
    </source>
</evidence>
<dbReference type="EMBL" id="CP029255">
    <property type="protein sequence ID" value="AWK04556.1"/>
    <property type="molecule type" value="Genomic_DNA"/>
</dbReference>
<reference evidence="1 2" key="1">
    <citation type="submission" date="2018-05" db="EMBL/GenBank/DDBJ databases">
        <title>Genome sequencing of Flavobacterium sp. HYN0056.</title>
        <authorList>
            <person name="Yi H."/>
            <person name="Baek C."/>
        </authorList>
    </citation>
    <scope>NUCLEOTIDE SEQUENCE [LARGE SCALE GENOMIC DNA]</scope>
    <source>
        <strain evidence="1 2">HYN0056</strain>
    </source>
</reference>
<sequence>MIKIKEFQVRDFLCDNFNEFHKKITNLKDFKRALIDEKNAIYQSSEQICITDLVKLVLGEKIIHSTENIEFYKLIDKEFKLLETKSKKGKQPSVDILAYNTCSLNLALVELKISDSSEREAITELSAYTLGLQNRFHGLSNLQIIWIPISNEWRVTLMSAVELSMLWKNILTLPLQLEVHKDNKDLIKDLSFTIINPIREISEIDYLSLFSYECFDTFDYYTRSKVKNKNGFINYVTSIFNRQNINGFIIFHKNSPRAVYPHGFTLCIYNPYKGYLHKKVLKNILEYNKDLHFSEIIKEGRFINTDFIDVDFITDEVKHFEPEVKDLIGKSLKADAHWKKKFLSVGDFTDPEDDPNTSYGVKYLKEAIDSAKENPRAFGTPNFEIWFNNLESKDVSSVSYLGIFHDLISKKIQIEHKKNLHSKDFFSCLTSFYYLKKTFKMFNHH</sequence>
<gene>
    <name evidence="1" type="ORF">HYN56_10070</name>
</gene>
<evidence type="ECO:0000313" key="2">
    <source>
        <dbReference type="Proteomes" id="UP000245250"/>
    </source>
</evidence>
<name>A0A2S1YKM2_9FLAO</name>
<accession>A0A2S1YKM2</accession>
<dbReference type="Proteomes" id="UP000245250">
    <property type="component" value="Chromosome"/>
</dbReference>
<dbReference type="AlphaFoldDB" id="A0A2S1YKM2"/>
<dbReference type="RefSeq" id="WP_109192055.1">
    <property type="nucleotide sequence ID" value="NZ_CP029255.1"/>
</dbReference>
<organism evidence="1 2">
    <name type="scientific">Flavobacterium crocinum</name>
    <dbReference type="NCBI Taxonomy" id="2183896"/>
    <lineage>
        <taxon>Bacteria</taxon>
        <taxon>Pseudomonadati</taxon>
        <taxon>Bacteroidota</taxon>
        <taxon>Flavobacteriia</taxon>
        <taxon>Flavobacteriales</taxon>
        <taxon>Flavobacteriaceae</taxon>
        <taxon>Flavobacterium</taxon>
    </lineage>
</organism>
<keyword evidence="2" id="KW-1185">Reference proteome</keyword>
<proteinExistence type="predicted"/>
<dbReference type="OrthoDB" id="8477544at2"/>